<dbReference type="InterPro" id="IPR000909">
    <property type="entry name" value="PLipase_C_PInositol-sp_X_dom"/>
</dbReference>
<accession>A0A0L0G8K8</accession>
<dbReference type="Gene3D" id="1.10.238.10">
    <property type="entry name" value="EF-hand"/>
    <property type="match status" value="1"/>
</dbReference>
<dbReference type="Pfam" id="PF09279">
    <property type="entry name" value="EF-hand_like"/>
    <property type="match status" value="1"/>
</dbReference>
<feature type="domain" description="C2" evidence="10">
    <location>
        <begin position="444"/>
        <end position="573"/>
    </location>
</feature>
<dbReference type="SUPFAM" id="SSF51695">
    <property type="entry name" value="PLC-like phosphodiesterases"/>
    <property type="match status" value="1"/>
</dbReference>
<feature type="region of interest" description="Disordered" evidence="9">
    <location>
        <begin position="295"/>
        <end position="328"/>
    </location>
</feature>
<dbReference type="SUPFAM" id="SSF47473">
    <property type="entry name" value="EF-hand"/>
    <property type="match status" value="1"/>
</dbReference>
<protein>
    <recommendedName>
        <fullName evidence="2 8">Phosphoinositide phospholipase C</fullName>
        <ecNumber evidence="2 8">3.1.4.11</ecNumber>
    </recommendedName>
</protein>
<dbReference type="STRING" id="667725.A0A0L0G8K8"/>
<evidence type="ECO:0000256" key="3">
    <source>
        <dbReference type="ARBA" id="ARBA00022801"/>
    </source>
</evidence>
<dbReference type="PROSITE" id="PS50004">
    <property type="entry name" value="C2"/>
    <property type="match status" value="1"/>
</dbReference>
<reference evidence="13 14" key="1">
    <citation type="submission" date="2011-02" db="EMBL/GenBank/DDBJ databases">
        <title>The Genome Sequence of Sphaeroforma arctica JP610.</title>
        <authorList>
            <consortium name="The Broad Institute Genome Sequencing Platform"/>
            <person name="Russ C."/>
            <person name="Cuomo C."/>
            <person name="Young S.K."/>
            <person name="Zeng Q."/>
            <person name="Gargeya S."/>
            <person name="Alvarado L."/>
            <person name="Berlin A."/>
            <person name="Chapman S.B."/>
            <person name="Chen Z."/>
            <person name="Freedman E."/>
            <person name="Gellesch M."/>
            <person name="Goldberg J."/>
            <person name="Griggs A."/>
            <person name="Gujja S."/>
            <person name="Heilman E."/>
            <person name="Heiman D."/>
            <person name="Howarth C."/>
            <person name="Mehta T."/>
            <person name="Neiman D."/>
            <person name="Pearson M."/>
            <person name="Roberts A."/>
            <person name="Saif S."/>
            <person name="Shea T."/>
            <person name="Shenoy N."/>
            <person name="Sisk P."/>
            <person name="Stolte C."/>
            <person name="Sykes S."/>
            <person name="White J."/>
            <person name="Yandava C."/>
            <person name="Burger G."/>
            <person name="Gray M.W."/>
            <person name="Holland P.W.H."/>
            <person name="King N."/>
            <person name="Lang F.B.F."/>
            <person name="Roger A.J."/>
            <person name="Ruiz-Trillo I."/>
            <person name="Haas B."/>
            <person name="Nusbaum C."/>
            <person name="Birren B."/>
        </authorList>
    </citation>
    <scope>NUCLEOTIDE SEQUENCE [LARGE SCALE GENOMIC DNA]</scope>
    <source>
        <strain evidence="13 14">JP610</strain>
    </source>
</reference>
<evidence type="ECO:0000256" key="8">
    <source>
        <dbReference type="RuleBase" id="RU361133"/>
    </source>
</evidence>
<dbReference type="GeneID" id="25903083"/>
<evidence type="ECO:0000256" key="2">
    <source>
        <dbReference type="ARBA" id="ARBA00012368"/>
    </source>
</evidence>
<keyword evidence="3 8" id="KW-0378">Hydrolase</keyword>
<dbReference type="EMBL" id="KQ241713">
    <property type="protein sequence ID" value="KNC85244.1"/>
    <property type="molecule type" value="Genomic_DNA"/>
</dbReference>
<evidence type="ECO:0000313" key="13">
    <source>
        <dbReference type="EMBL" id="KNC85244.1"/>
    </source>
</evidence>
<dbReference type="Proteomes" id="UP000054560">
    <property type="component" value="Unassembled WGS sequence"/>
</dbReference>
<dbReference type="PROSITE" id="PS50008">
    <property type="entry name" value="PIPLC_Y_DOMAIN"/>
    <property type="match status" value="1"/>
</dbReference>
<evidence type="ECO:0000259" key="12">
    <source>
        <dbReference type="PROSITE" id="PS50222"/>
    </source>
</evidence>
<dbReference type="PROSITE" id="PS50007">
    <property type="entry name" value="PIPLC_X_DOMAIN"/>
    <property type="match status" value="1"/>
</dbReference>
<dbReference type="InterPro" id="IPR017946">
    <property type="entry name" value="PLC-like_Pdiesterase_TIM-brl"/>
</dbReference>
<dbReference type="eggNOG" id="KOG0169">
    <property type="taxonomic scope" value="Eukaryota"/>
</dbReference>
<keyword evidence="4" id="KW-0106">Calcium</keyword>
<dbReference type="Pfam" id="PF00388">
    <property type="entry name" value="PI-PLC-X"/>
    <property type="match status" value="1"/>
</dbReference>
<keyword evidence="6 8" id="KW-0443">Lipid metabolism</keyword>
<evidence type="ECO:0000256" key="4">
    <source>
        <dbReference type="ARBA" id="ARBA00022837"/>
    </source>
</evidence>
<keyword evidence="7" id="KW-0807">Transducer</keyword>
<feature type="domain" description="EF-hand" evidence="12">
    <location>
        <begin position="8"/>
        <end position="43"/>
    </location>
</feature>
<dbReference type="GO" id="GO:0004435">
    <property type="term" value="F:phosphatidylinositol-4,5-bisphosphate phospholipase C activity"/>
    <property type="evidence" value="ECO:0007669"/>
    <property type="project" value="UniProtKB-EC"/>
</dbReference>
<keyword evidence="5 8" id="KW-0442">Lipid degradation</keyword>
<dbReference type="InterPro" id="IPR035892">
    <property type="entry name" value="C2_domain_sf"/>
</dbReference>
<dbReference type="GO" id="GO:0035556">
    <property type="term" value="P:intracellular signal transduction"/>
    <property type="evidence" value="ECO:0007669"/>
    <property type="project" value="InterPro"/>
</dbReference>
<dbReference type="OrthoDB" id="269822at2759"/>
<dbReference type="PRINTS" id="PR00390">
    <property type="entry name" value="PHPHLIPASEC"/>
</dbReference>
<dbReference type="InterPro" id="IPR011992">
    <property type="entry name" value="EF-hand-dom_pair"/>
</dbReference>
<proteinExistence type="predicted"/>
<evidence type="ECO:0000256" key="9">
    <source>
        <dbReference type="SAM" id="MobiDB-lite"/>
    </source>
</evidence>
<dbReference type="Pfam" id="PF00168">
    <property type="entry name" value="C2"/>
    <property type="match status" value="1"/>
</dbReference>
<feature type="domain" description="PI-PLC Y-box" evidence="11">
    <location>
        <begin position="334"/>
        <end position="450"/>
    </location>
</feature>
<dbReference type="SUPFAM" id="SSF49562">
    <property type="entry name" value="C2 domain (Calcium/lipid-binding domain, CaLB)"/>
    <property type="match status" value="1"/>
</dbReference>
<dbReference type="FunFam" id="3.20.20.190:FF:000039">
    <property type="entry name" value="Phosphoinositide phospholipase C"/>
    <property type="match status" value="1"/>
</dbReference>
<dbReference type="RefSeq" id="XP_014159146.1">
    <property type="nucleotide sequence ID" value="XM_014303671.1"/>
</dbReference>
<sequence length="594" mass="66742">MNAINFTSDKKEVVAMFAGADRNNDDDIDYNEFSDMCNKLFLSDDIRTIFTKYSSDGEMSAAQFAQFLKEEQKEDASEERAVNLIKKHVAMFGLINSEMRLTPETMAAATSEATKFDAMEFQSYLESSDASAYNPQSTVFVEDSMYSPLSHYFINSSHNTYLMGDQLKDDSSVEAYVRALQQGCRCVEMDCWDGDDDYDHEPVIFHGHTLTSKILFKDALRAIKKYAFEASDYPVLLSIENHCTHDQQVKMARHLKEILADYLYYVPHPEDEPSLPSPAFFKNKFLVKGKKLKPPAADSAKAGETVSSESSESETEGSKGKGVKTPKPKMAEELSDLVTHMQGVHFKDFATSASEGKCYNMSSFGESKTKKLSSENRLGWIKYNTRQLSRTYPGGTRVDSSNYDPTMAFRAGCQIVALNFQTADGPFQVNSAFYKQNGGSGYVLKPEFMRSKNPTLAHGKMKITIRVINGSRIPKPTGDDSKSEVVDPIVKIYLHNGEDDDDIPTYKTAVKSQGLNPRWDETTDFTLENSLWPTSVLRFIVRDEDLGSDDFIGYWACPTNQLMQGYRMLPLSADNGFPLLHSYLFVHIAVEELA</sequence>
<evidence type="ECO:0000259" key="11">
    <source>
        <dbReference type="PROSITE" id="PS50008"/>
    </source>
</evidence>
<dbReference type="CDD" id="cd00275">
    <property type="entry name" value="C2_PLC_like"/>
    <property type="match status" value="1"/>
</dbReference>
<dbReference type="SMART" id="SM00239">
    <property type="entry name" value="C2"/>
    <property type="match status" value="1"/>
</dbReference>
<dbReference type="InterPro" id="IPR002048">
    <property type="entry name" value="EF_hand_dom"/>
</dbReference>
<dbReference type="PROSITE" id="PS50222">
    <property type="entry name" value="EF_HAND_2"/>
    <property type="match status" value="1"/>
</dbReference>
<keyword evidence="14" id="KW-1185">Reference proteome</keyword>
<dbReference type="EC" id="3.1.4.11" evidence="2 8"/>
<comment type="cofactor">
    <cofactor evidence="1">
        <name>Ca(2+)</name>
        <dbReference type="ChEBI" id="CHEBI:29108"/>
    </cofactor>
</comment>
<dbReference type="InterPro" id="IPR000008">
    <property type="entry name" value="C2_dom"/>
</dbReference>
<dbReference type="SMART" id="SM00148">
    <property type="entry name" value="PLCXc"/>
    <property type="match status" value="1"/>
</dbReference>
<dbReference type="InterPro" id="IPR001711">
    <property type="entry name" value="PLipase_C_Pinositol-sp_Y"/>
</dbReference>
<comment type="catalytic activity">
    <reaction evidence="8">
        <text>a 1,2-diacyl-sn-glycero-3-phospho-(1D-myo-inositol-4,5-bisphosphate) + H2O = 1D-myo-inositol 1,4,5-trisphosphate + a 1,2-diacyl-sn-glycerol + H(+)</text>
        <dbReference type="Rhea" id="RHEA:33179"/>
        <dbReference type="ChEBI" id="CHEBI:15377"/>
        <dbReference type="ChEBI" id="CHEBI:15378"/>
        <dbReference type="ChEBI" id="CHEBI:17815"/>
        <dbReference type="ChEBI" id="CHEBI:58456"/>
        <dbReference type="ChEBI" id="CHEBI:203600"/>
        <dbReference type="EC" id="3.1.4.11"/>
    </reaction>
</comment>
<dbReference type="SMART" id="SM00149">
    <property type="entry name" value="PLCYc"/>
    <property type="match status" value="1"/>
</dbReference>
<dbReference type="InterPro" id="IPR018247">
    <property type="entry name" value="EF_Hand_1_Ca_BS"/>
</dbReference>
<dbReference type="InterPro" id="IPR015359">
    <property type="entry name" value="PLC_EF-hand-like"/>
</dbReference>
<evidence type="ECO:0000256" key="1">
    <source>
        <dbReference type="ARBA" id="ARBA00001913"/>
    </source>
</evidence>
<dbReference type="PROSITE" id="PS00018">
    <property type="entry name" value="EF_HAND_1"/>
    <property type="match status" value="1"/>
</dbReference>
<dbReference type="PANTHER" id="PTHR10336:SF209">
    <property type="entry name" value="PHOSPHOINOSITIDE PHOSPHOLIPASE C"/>
    <property type="match status" value="1"/>
</dbReference>
<evidence type="ECO:0000256" key="7">
    <source>
        <dbReference type="ARBA" id="ARBA00023224"/>
    </source>
</evidence>
<evidence type="ECO:0000256" key="6">
    <source>
        <dbReference type="ARBA" id="ARBA00023098"/>
    </source>
</evidence>
<dbReference type="AlphaFoldDB" id="A0A0L0G8K8"/>
<dbReference type="InterPro" id="IPR001192">
    <property type="entry name" value="PI-PLC_fam"/>
</dbReference>
<dbReference type="PANTHER" id="PTHR10336">
    <property type="entry name" value="PHOSPHOINOSITIDE-SPECIFIC PHOSPHOLIPASE C FAMILY PROTEIN"/>
    <property type="match status" value="1"/>
</dbReference>
<organism evidence="13 14">
    <name type="scientific">Sphaeroforma arctica JP610</name>
    <dbReference type="NCBI Taxonomy" id="667725"/>
    <lineage>
        <taxon>Eukaryota</taxon>
        <taxon>Ichthyosporea</taxon>
        <taxon>Ichthyophonida</taxon>
        <taxon>Sphaeroforma</taxon>
    </lineage>
</organism>
<dbReference type="Gene3D" id="2.60.40.150">
    <property type="entry name" value="C2 domain"/>
    <property type="match status" value="1"/>
</dbReference>
<dbReference type="Gene3D" id="3.20.20.190">
    <property type="entry name" value="Phosphatidylinositol (PI) phosphodiesterase"/>
    <property type="match status" value="1"/>
</dbReference>
<dbReference type="GO" id="GO:0005509">
    <property type="term" value="F:calcium ion binding"/>
    <property type="evidence" value="ECO:0007669"/>
    <property type="project" value="InterPro"/>
</dbReference>
<gene>
    <name evidence="13" type="ORF">SARC_02579</name>
</gene>
<evidence type="ECO:0000313" key="14">
    <source>
        <dbReference type="Proteomes" id="UP000054560"/>
    </source>
</evidence>
<dbReference type="Pfam" id="PF00387">
    <property type="entry name" value="PI-PLC-Y"/>
    <property type="match status" value="1"/>
</dbReference>
<name>A0A0L0G8K8_9EUKA</name>
<dbReference type="GO" id="GO:0016042">
    <property type="term" value="P:lipid catabolic process"/>
    <property type="evidence" value="ECO:0007669"/>
    <property type="project" value="UniProtKB-KW"/>
</dbReference>
<dbReference type="CDD" id="cd15898">
    <property type="entry name" value="EFh_PI-PLC"/>
    <property type="match status" value="1"/>
</dbReference>
<evidence type="ECO:0000256" key="5">
    <source>
        <dbReference type="ARBA" id="ARBA00022963"/>
    </source>
</evidence>
<evidence type="ECO:0000259" key="10">
    <source>
        <dbReference type="PROSITE" id="PS50004"/>
    </source>
</evidence>